<protein>
    <submittedName>
        <fullName evidence="2">Uncharacterized protein</fullName>
    </submittedName>
</protein>
<evidence type="ECO:0000313" key="3">
    <source>
        <dbReference type="Proteomes" id="UP001295444"/>
    </source>
</evidence>
<dbReference type="Proteomes" id="UP001295444">
    <property type="component" value="Chromosome 08"/>
</dbReference>
<organism evidence="2 3">
    <name type="scientific">Pelobates cultripes</name>
    <name type="common">Western spadefoot toad</name>
    <dbReference type="NCBI Taxonomy" id="61616"/>
    <lineage>
        <taxon>Eukaryota</taxon>
        <taxon>Metazoa</taxon>
        <taxon>Chordata</taxon>
        <taxon>Craniata</taxon>
        <taxon>Vertebrata</taxon>
        <taxon>Euteleostomi</taxon>
        <taxon>Amphibia</taxon>
        <taxon>Batrachia</taxon>
        <taxon>Anura</taxon>
        <taxon>Pelobatoidea</taxon>
        <taxon>Pelobatidae</taxon>
        <taxon>Pelobates</taxon>
    </lineage>
</organism>
<gene>
    <name evidence="2" type="ORF">PECUL_23A037671</name>
</gene>
<reference evidence="2" key="1">
    <citation type="submission" date="2022-03" db="EMBL/GenBank/DDBJ databases">
        <authorList>
            <person name="Alioto T."/>
            <person name="Alioto T."/>
            <person name="Gomez Garrido J."/>
        </authorList>
    </citation>
    <scope>NUCLEOTIDE SEQUENCE</scope>
</reference>
<keyword evidence="3" id="KW-1185">Reference proteome</keyword>
<feature type="region of interest" description="Disordered" evidence="1">
    <location>
        <begin position="40"/>
        <end position="84"/>
    </location>
</feature>
<name>A0AAD1T1V0_PELCU</name>
<feature type="region of interest" description="Disordered" evidence="1">
    <location>
        <begin position="175"/>
        <end position="204"/>
    </location>
</feature>
<feature type="compositionally biased region" description="Basic residues" evidence="1">
    <location>
        <begin position="41"/>
        <end position="51"/>
    </location>
</feature>
<dbReference type="AlphaFoldDB" id="A0AAD1T1V0"/>
<accession>A0AAD1T1V0</accession>
<sequence>MAAATSTSGETTDCHTEMPDYSARLNTIFAAFWAKVENRARQRKPSTHMKPKLLTPRLHSAPRQRRGIKCPPPTSKRTRGKSAPELGHRVLRALHTPSVQPHFSSELGAHQEVALRHHPYTQGNSWDPVEPWAHDPDDGVIGNVVRAPVKASGRRQVALKRPGIRRCRRRIAAWRAKRPAGQSRHTGEARQPPNQVRGQEGLHPHPDGLALVFYNTIPPCGVG</sequence>
<proteinExistence type="predicted"/>
<evidence type="ECO:0000313" key="2">
    <source>
        <dbReference type="EMBL" id="CAH2313040.1"/>
    </source>
</evidence>
<evidence type="ECO:0000256" key="1">
    <source>
        <dbReference type="SAM" id="MobiDB-lite"/>
    </source>
</evidence>
<dbReference type="EMBL" id="OW240919">
    <property type="protein sequence ID" value="CAH2313040.1"/>
    <property type="molecule type" value="Genomic_DNA"/>
</dbReference>